<dbReference type="Proteomes" id="UP000054270">
    <property type="component" value="Unassembled WGS sequence"/>
</dbReference>
<gene>
    <name evidence="2" type="ORF">HYPSUDRAFT_46556</name>
</gene>
<evidence type="ECO:0000313" key="3">
    <source>
        <dbReference type="Proteomes" id="UP000054270"/>
    </source>
</evidence>
<evidence type="ECO:0000313" key="2">
    <source>
        <dbReference type="EMBL" id="KJA17352.1"/>
    </source>
</evidence>
<proteinExistence type="predicted"/>
<dbReference type="Gene3D" id="3.40.50.11350">
    <property type="match status" value="1"/>
</dbReference>
<dbReference type="CDD" id="cd11296">
    <property type="entry name" value="O-FucT_like"/>
    <property type="match status" value="1"/>
</dbReference>
<feature type="transmembrane region" description="Helical" evidence="1">
    <location>
        <begin position="41"/>
        <end position="58"/>
    </location>
</feature>
<name>A0A0D2KRS8_HYPSF</name>
<accession>A0A0D2KRS8</accession>
<reference evidence="3" key="1">
    <citation type="submission" date="2014-04" db="EMBL/GenBank/DDBJ databases">
        <title>Evolutionary Origins and Diversification of the Mycorrhizal Mutualists.</title>
        <authorList>
            <consortium name="DOE Joint Genome Institute"/>
            <consortium name="Mycorrhizal Genomics Consortium"/>
            <person name="Kohler A."/>
            <person name="Kuo A."/>
            <person name="Nagy L.G."/>
            <person name="Floudas D."/>
            <person name="Copeland A."/>
            <person name="Barry K.W."/>
            <person name="Cichocki N."/>
            <person name="Veneault-Fourrey C."/>
            <person name="LaButti K."/>
            <person name="Lindquist E.A."/>
            <person name="Lipzen A."/>
            <person name="Lundell T."/>
            <person name="Morin E."/>
            <person name="Murat C."/>
            <person name="Riley R."/>
            <person name="Ohm R."/>
            <person name="Sun H."/>
            <person name="Tunlid A."/>
            <person name="Henrissat B."/>
            <person name="Grigoriev I.V."/>
            <person name="Hibbett D.S."/>
            <person name="Martin F."/>
        </authorList>
    </citation>
    <scope>NUCLEOTIDE SEQUENCE [LARGE SCALE GENOMIC DNA]</scope>
    <source>
        <strain evidence="3">FD-334 SS-4</strain>
    </source>
</reference>
<dbReference type="STRING" id="945553.A0A0D2KRS8"/>
<dbReference type="OMA" id="FIYFANQ"/>
<organism evidence="2 3">
    <name type="scientific">Hypholoma sublateritium (strain FD-334 SS-4)</name>
    <dbReference type="NCBI Taxonomy" id="945553"/>
    <lineage>
        <taxon>Eukaryota</taxon>
        <taxon>Fungi</taxon>
        <taxon>Dikarya</taxon>
        <taxon>Basidiomycota</taxon>
        <taxon>Agaricomycotina</taxon>
        <taxon>Agaricomycetes</taxon>
        <taxon>Agaricomycetidae</taxon>
        <taxon>Agaricales</taxon>
        <taxon>Agaricineae</taxon>
        <taxon>Strophariaceae</taxon>
        <taxon>Hypholoma</taxon>
    </lineage>
</organism>
<protein>
    <submittedName>
        <fullName evidence="2">Uncharacterized protein</fullName>
    </submittedName>
</protein>
<dbReference type="AlphaFoldDB" id="A0A0D2KRS8"/>
<keyword evidence="3" id="KW-1185">Reference proteome</keyword>
<keyword evidence="1" id="KW-0812">Transmembrane</keyword>
<dbReference type="EMBL" id="KN817605">
    <property type="protein sequence ID" value="KJA17352.1"/>
    <property type="molecule type" value="Genomic_DNA"/>
</dbReference>
<keyword evidence="1" id="KW-1133">Transmembrane helix</keyword>
<keyword evidence="1" id="KW-0472">Membrane</keyword>
<sequence length="595" mass="67521">MSAYPMKGGHEYHPGDAPLKRSGWVHNAQYSKFIPVIPKRYMRLVFATIVSFGIWIFVHRLSSAQEAITDENDTPEFPQAQMAPNPMFKLPPLYEAYREYEDSVSEKNLRGQNGTQRYIFFANQAYGCGWGNVLQEIVLNTLLAEEADLGYAWGDYTWGKKSDYSDYNGKKIPSRIPLSTMVAGHILGLDPPNSEGTLPPSISSRAFDKICPKNERTVIHKDLVQAYLREQSPPTTLDSDSGDKVLQGWVSYLTQPELKKARCIEVKEDSFVAFDIWLFGSSRMHSVWGKLSQSLVLKLWQFSPLIRGMFEKNRALFSSSPPARGFWQWIWTILGGNEQTQECDSDSDSAPCVLDLHLLNDSQPLPLLVLHLRRGDFHEHCVNLAEWGSSFTAFNSFPQFQVRDRFDPPSIGSISDLEAEDNDGVPTIVESMDERKRVYTQHCFPDVKQIVRRVRDTVHDYVGVAAAREKAENTSIWWAGRAQFATPQQRLSRVYIMTNGDPAWLAGVKAALLDDLPRAGRSGGDWEFDWNWEGVYTSRDLSLGWEEKPVAQALDSYIAHRAELFIGNGFSSLTSNIVMLRMKNPAIDPVQTRFW</sequence>
<evidence type="ECO:0000256" key="1">
    <source>
        <dbReference type="SAM" id="Phobius"/>
    </source>
</evidence>
<dbReference type="OrthoDB" id="2559662at2759"/>